<name>A0A6J5S4R2_9CAUD</name>
<evidence type="ECO:0000313" key="1">
    <source>
        <dbReference type="EMBL" id="CAB4202082.1"/>
    </source>
</evidence>
<dbReference type="EMBL" id="LR797310">
    <property type="protein sequence ID" value="CAB4202082.1"/>
    <property type="molecule type" value="Genomic_DNA"/>
</dbReference>
<reference evidence="1" key="1">
    <citation type="submission" date="2020-05" db="EMBL/GenBank/DDBJ databases">
        <authorList>
            <person name="Chiriac C."/>
            <person name="Salcher M."/>
            <person name="Ghai R."/>
            <person name="Kavagutti S V."/>
        </authorList>
    </citation>
    <scope>NUCLEOTIDE SEQUENCE</scope>
</reference>
<sequence length="110" mass="12262">MAYATTSLPHRITVESFEGEDGNGERIYGTPRTGVPAIVQRKRRVLRSADDTAIVCDVAIQVRPEVGRLVGESRITFEGKPYYVQACEDDFNLRRLEGFILSCIGPRSSE</sequence>
<proteinExistence type="predicted"/>
<evidence type="ECO:0008006" key="2">
    <source>
        <dbReference type="Google" id="ProtNLM"/>
    </source>
</evidence>
<accession>A0A6J5S4R2</accession>
<organism evidence="1">
    <name type="scientific">uncultured Caudovirales phage</name>
    <dbReference type="NCBI Taxonomy" id="2100421"/>
    <lineage>
        <taxon>Viruses</taxon>
        <taxon>Duplodnaviria</taxon>
        <taxon>Heunggongvirae</taxon>
        <taxon>Uroviricota</taxon>
        <taxon>Caudoviricetes</taxon>
        <taxon>Peduoviridae</taxon>
        <taxon>Maltschvirus</taxon>
        <taxon>Maltschvirus maltsch</taxon>
    </lineage>
</organism>
<protein>
    <recommendedName>
        <fullName evidence="2">Head-tail adaptor protein</fullName>
    </recommendedName>
</protein>
<gene>
    <name evidence="1" type="ORF">UFOVP1360_52</name>
</gene>